<feature type="domain" description="HAMP" evidence="7">
    <location>
        <begin position="64"/>
        <end position="116"/>
    </location>
</feature>
<keyword evidence="2" id="KW-0488">Methylation</keyword>
<dbReference type="SUPFAM" id="SSF58104">
    <property type="entry name" value="Methyl-accepting chemotaxis protein (MCP) signaling domain"/>
    <property type="match status" value="1"/>
</dbReference>
<reference evidence="8" key="2">
    <citation type="submission" date="2021-01" db="EMBL/GenBank/DDBJ databases">
        <authorList>
            <person name="Kang M."/>
        </authorList>
    </citation>
    <scope>NUCLEOTIDE SEQUENCE</scope>
    <source>
        <strain evidence="8">KACC 17527</strain>
    </source>
</reference>
<evidence type="ECO:0000256" key="3">
    <source>
        <dbReference type="ARBA" id="ARBA00029447"/>
    </source>
</evidence>
<keyword evidence="9" id="KW-1185">Reference proteome</keyword>
<evidence type="ECO:0000313" key="8">
    <source>
        <dbReference type="EMBL" id="MBK6008338.1"/>
    </source>
</evidence>
<dbReference type="PANTHER" id="PTHR43531">
    <property type="entry name" value="PROTEIN ICFG"/>
    <property type="match status" value="1"/>
</dbReference>
<accession>A0A934TVU1</accession>
<proteinExistence type="inferred from homology"/>
<comment type="similarity">
    <text evidence="3">Belongs to the methyl-accepting chemotaxis (MCP) protein family.</text>
</comment>
<dbReference type="AlphaFoldDB" id="A0A934TVU1"/>
<evidence type="ECO:0000313" key="9">
    <source>
        <dbReference type="Proteomes" id="UP000630528"/>
    </source>
</evidence>
<comment type="subcellular location">
    <subcellularLocation>
        <location evidence="1">Membrane</location>
    </subcellularLocation>
</comment>
<dbReference type="PROSITE" id="PS50885">
    <property type="entry name" value="HAMP"/>
    <property type="match status" value="1"/>
</dbReference>
<dbReference type="Pfam" id="PF00015">
    <property type="entry name" value="MCPsignal"/>
    <property type="match status" value="1"/>
</dbReference>
<dbReference type="FunFam" id="1.10.287.950:FF:000001">
    <property type="entry name" value="Methyl-accepting chemotaxis sensory transducer"/>
    <property type="match status" value="1"/>
</dbReference>
<keyword evidence="4" id="KW-0807">Transducer</keyword>
<evidence type="ECO:0000256" key="4">
    <source>
        <dbReference type="PROSITE-ProRule" id="PRU00284"/>
    </source>
</evidence>
<organism evidence="8 9">
    <name type="scientific">Ramlibacter ginsenosidimutans</name>
    <dbReference type="NCBI Taxonomy" id="502333"/>
    <lineage>
        <taxon>Bacteria</taxon>
        <taxon>Pseudomonadati</taxon>
        <taxon>Pseudomonadota</taxon>
        <taxon>Betaproteobacteria</taxon>
        <taxon>Burkholderiales</taxon>
        <taxon>Comamonadaceae</taxon>
        <taxon>Ramlibacter</taxon>
    </lineage>
</organism>
<keyword evidence="5" id="KW-0472">Membrane</keyword>
<evidence type="ECO:0000256" key="5">
    <source>
        <dbReference type="SAM" id="Phobius"/>
    </source>
</evidence>
<dbReference type="EMBL" id="JAEPWM010000009">
    <property type="protein sequence ID" value="MBK6008338.1"/>
    <property type="molecule type" value="Genomic_DNA"/>
</dbReference>
<feature type="domain" description="Methyl-accepting transducer" evidence="6">
    <location>
        <begin position="121"/>
        <end position="350"/>
    </location>
</feature>
<keyword evidence="5" id="KW-1133">Transmembrane helix</keyword>
<dbReference type="SMART" id="SM00304">
    <property type="entry name" value="HAMP"/>
    <property type="match status" value="1"/>
</dbReference>
<dbReference type="Pfam" id="PF00672">
    <property type="entry name" value="HAMP"/>
    <property type="match status" value="1"/>
</dbReference>
<dbReference type="Proteomes" id="UP000630528">
    <property type="component" value="Unassembled WGS sequence"/>
</dbReference>
<name>A0A934TVU1_9BURK</name>
<comment type="caution">
    <text evidence="8">The sequence shown here is derived from an EMBL/GenBank/DDBJ whole genome shotgun (WGS) entry which is preliminary data.</text>
</comment>
<evidence type="ECO:0000259" key="7">
    <source>
        <dbReference type="PROSITE" id="PS50885"/>
    </source>
</evidence>
<dbReference type="GO" id="GO:0006935">
    <property type="term" value="P:chemotaxis"/>
    <property type="evidence" value="ECO:0007669"/>
    <property type="project" value="TreeGrafter"/>
</dbReference>
<dbReference type="GO" id="GO:0005886">
    <property type="term" value="C:plasma membrane"/>
    <property type="evidence" value="ECO:0007669"/>
    <property type="project" value="TreeGrafter"/>
</dbReference>
<dbReference type="InterPro" id="IPR004089">
    <property type="entry name" value="MCPsignal_dom"/>
</dbReference>
<dbReference type="GO" id="GO:0004888">
    <property type="term" value="F:transmembrane signaling receptor activity"/>
    <property type="evidence" value="ECO:0007669"/>
    <property type="project" value="TreeGrafter"/>
</dbReference>
<dbReference type="PROSITE" id="PS50111">
    <property type="entry name" value="CHEMOTAXIS_TRANSDUC_2"/>
    <property type="match status" value="1"/>
</dbReference>
<dbReference type="GO" id="GO:0007165">
    <property type="term" value="P:signal transduction"/>
    <property type="evidence" value="ECO:0007669"/>
    <property type="project" value="UniProtKB-KW"/>
</dbReference>
<dbReference type="InterPro" id="IPR003660">
    <property type="entry name" value="HAMP_dom"/>
</dbReference>
<keyword evidence="5" id="KW-0812">Transmembrane</keyword>
<protein>
    <submittedName>
        <fullName evidence="8">HAMP domain-containing protein</fullName>
    </submittedName>
</protein>
<dbReference type="PANTHER" id="PTHR43531:SF14">
    <property type="entry name" value="METHYL-ACCEPTING CHEMOTAXIS PROTEIN I-RELATED"/>
    <property type="match status" value="1"/>
</dbReference>
<evidence type="ECO:0000256" key="2">
    <source>
        <dbReference type="ARBA" id="ARBA00022481"/>
    </source>
</evidence>
<evidence type="ECO:0000256" key="1">
    <source>
        <dbReference type="ARBA" id="ARBA00004370"/>
    </source>
</evidence>
<dbReference type="CDD" id="cd06225">
    <property type="entry name" value="HAMP"/>
    <property type="match status" value="1"/>
</dbReference>
<dbReference type="SMART" id="SM00283">
    <property type="entry name" value="MA"/>
    <property type="match status" value="1"/>
</dbReference>
<dbReference type="CDD" id="cd11386">
    <property type="entry name" value="MCP_signal"/>
    <property type="match status" value="1"/>
</dbReference>
<sequence length="426" mass="43900">MQAADGHYAQVARNLDEVAALHKKLAQQEYEKASAAAASAPVLLVSILVLATAAALAAALLMSRAIVRPLQVAIGSAQRIAAGNLAQDVQVRGKDETGELLRALAEMTHSLRELLGEVAGGAHMVADTSAQIAQGNQDLSQRTEEQASTLEQTASSMQELTSTVSLNAQNARQASQVAMGASELARQGGRVVAQVVSTMAGISESSRRIGDIIGVIDGIAFQTNILALNAAVEAARAGEQGRGFAVVAAEVRSLAQRSAAAAKEIKGLIGASVEKVDAGGKLVDAAGDTMEQIVASVKKVSELIAEIAAASEEQDAGIQQVNTAVAQMDRVVQQNASLVEEAAAATESMKSQAGALLQVVSRFRLAEVRPADAPAPLHTAQAASTVTELRPSQAFAVKPSTRLAAVGRDSLAAPLARAVGGDWKEF</sequence>
<gene>
    <name evidence="8" type="ORF">JJB11_19710</name>
</gene>
<reference evidence="8" key="1">
    <citation type="journal article" date="2012" name="J. Microbiol. Biotechnol.">
        <title>Ramlibacter ginsenosidimutans sp. nov., with ginsenoside-converting activity.</title>
        <authorList>
            <person name="Wang L."/>
            <person name="An D.S."/>
            <person name="Kim S.G."/>
            <person name="Jin F.X."/>
            <person name="Kim S.C."/>
            <person name="Lee S.T."/>
            <person name="Im W.T."/>
        </authorList>
    </citation>
    <scope>NUCLEOTIDE SEQUENCE</scope>
    <source>
        <strain evidence="8">KACC 17527</strain>
    </source>
</reference>
<evidence type="ECO:0000259" key="6">
    <source>
        <dbReference type="PROSITE" id="PS50111"/>
    </source>
</evidence>
<dbReference type="Gene3D" id="1.10.287.950">
    <property type="entry name" value="Methyl-accepting chemotaxis protein"/>
    <property type="match status" value="1"/>
</dbReference>
<feature type="transmembrane region" description="Helical" evidence="5">
    <location>
        <begin position="40"/>
        <end position="61"/>
    </location>
</feature>
<dbReference type="InterPro" id="IPR051310">
    <property type="entry name" value="MCP_chemotaxis"/>
</dbReference>